<gene>
    <name evidence="1" type="ORF">GT347_14620</name>
</gene>
<dbReference type="GO" id="GO:0016787">
    <property type="term" value="F:hydrolase activity"/>
    <property type="evidence" value="ECO:0007669"/>
    <property type="project" value="UniProtKB-KW"/>
</dbReference>
<organism evidence="1 2">
    <name type="scientific">Xylophilus rhododendri</name>
    <dbReference type="NCBI Taxonomy" id="2697032"/>
    <lineage>
        <taxon>Bacteria</taxon>
        <taxon>Pseudomonadati</taxon>
        <taxon>Pseudomonadota</taxon>
        <taxon>Betaproteobacteria</taxon>
        <taxon>Burkholderiales</taxon>
        <taxon>Xylophilus</taxon>
    </lineage>
</organism>
<dbReference type="PANTHER" id="PTHR15394">
    <property type="entry name" value="SERINE HYDROLASE RBBP9"/>
    <property type="match status" value="1"/>
</dbReference>
<evidence type="ECO:0000313" key="1">
    <source>
        <dbReference type="EMBL" id="QHI99112.1"/>
    </source>
</evidence>
<dbReference type="EMBL" id="CP047650">
    <property type="protein sequence ID" value="QHI99112.1"/>
    <property type="molecule type" value="Genomic_DNA"/>
</dbReference>
<keyword evidence="2" id="KW-1185">Reference proteome</keyword>
<keyword evidence="1" id="KW-0378">Hydrolase</keyword>
<dbReference type="RefSeq" id="WP_160552893.1">
    <property type="nucleotide sequence ID" value="NZ_CP047650.1"/>
</dbReference>
<name>A0A857J7Y2_9BURK</name>
<dbReference type="Pfam" id="PF06821">
    <property type="entry name" value="Ser_hydrolase"/>
    <property type="match status" value="1"/>
</dbReference>
<dbReference type="InterPro" id="IPR010662">
    <property type="entry name" value="RBBP9/YdeN"/>
</dbReference>
<dbReference type="InterPro" id="IPR029058">
    <property type="entry name" value="AB_hydrolase_fold"/>
</dbReference>
<dbReference type="Gene3D" id="3.40.50.1820">
    <property type="entry name" value="alpha/beta hydrolase"/>
    <property type="match status" value="1"/>
</dbReference>
<dbReference type="KEGG" id="xyk:GT347_14620"/>
<sequence>MKKAILIPGNGGGSTHDDWFPYVAEGLRARGLQVVSPGTWPDAELARAEYWLPYLEQLGADENTILVGFSSGAIAAMRHAQTHRILGSVLVAGYHTTLGLRTEEVSGYFDQPWDWERIRANQQWIVQLNSPSDPYIPIEEARFLHERLGSDYHEVANRGHFYPMAEFPELLAAIDPHL</sequence>
<dbReference type="PANTHER" id="PTHR15394:SF3">
    <property type="entry name" value="SERINE HYDROLASE RBBP9"/>
    <property type="match status" value="1"/>
</dbReference>
<accession>A0A857J7Y2</accession>
<protein>
    <submittedName>
        <fullName evidence="1">Alpha/beta hydrolase</fullName>
    </submittedName>
</protein>
<reference evidence="1 2" key="1">
    <citation type="submission" date="2020-01" db="EMBL/GenBank/DDBJ databases">
        <title>Genome sequencing of strain KACC 21265.</title>
        <authorList>
            <person name="Heo J."/>
            <person name="Kim S.-J."/>
            <person name="Kim J.-S."/>
            <person name="Hong S.-B."/>
            <person name="Kwon S.-W."/>
        </authorList>
    </citation>
    <scope>NUCLEOTIDE SEQUENCE [LARGE SCALE GENOMIC DNA]</scope>
    <source>
        <strain evidence="1 2">KACC 21265</strain>
    </source>
</reference>
<dbReference type="Proteomes" id="UP000464787">
    <property type="component" value="Chromosome"/>
</dbReference>
<dbReference type="SUPFAM" id="SSF53474">
    <property type="entry name" value="alpha/beta-Hydrolases"/>
    <property type="match status" value="1"/>
</dbReference>
<dbReference type="AlphaFoldDB" id="A0A857J7Y2"/>
<evidence type="ECO:0000313" key="2">
    <source>
        <dbReference type="Proteomes" id="UP000464787"/>
    </source>
</evidence>
<proteinExistence type="predicted"/>